<evidence type="ECO:0000313" key="2">
    <source>
        <dbReference type="Proteomes" id="UP000814140"/>
    </source>
</evidence>
<organism evidence="1 2">
    <name type="scientific">Artomyces pyxidatus</name>
    <dbReference type="NCBI Taxonomy" id="48021"/>
    <lineage>
        <taxon>Eukaryota</taxon>
        <taxon>Fungi</taxon>
        <taxon>Dikarya</taxon>
        <taxon>Basidiomycota</taxon>
        <taxon>Agaricomycotina</taxon>
        <taxon>Agaricomycetes</taxon>
        <taxon>Russulales</taxon>
        <taxon>Auriscalpiaceae</taxon>
        <taxon>Artomyces</taxon>
    </lineage>
</organism>
<name>A0ACB8T165_9AGAM</name>
<reference evidence="1" key="2">
    <citation type="journal article" date="2022" name="New Phytol.">
        <title>Evolutionary transition to the ectomycorrhizal habit in the genomes of a hyperdiverse lineage of mushroom-forming fungi.</title>
        <authorList>
            <person name="Looney B."/>
            <person name="Miyauchi S."/>
            <person name="Morin E."/>
            <person name="Drula E."/>
            <person name="Courty P.E."/>
            <person name="Kohler A."/>
            <person name="Kuo A."/>
            <person name="LaButti K."/>
            <person name="Pangilinan J."/>
            <person name="Lipzen A."/>
            <person name="Riley R."/>
            <person name="Andreopoulos W."/>
            <person name="He G."/>
            <person name="Johnson J."/>
            <person name="Nolan M."/>
            <person name="Tritt A."/>
            <person name="Barry K.W."/>
            <person name="Grigoriev I.V."/>
            <person name="Nagy L.G."/>
            <person name="Hibbett D."/>
            <person name="Henrissat B."/>
            <person name="Matheny P.B."/>
            <person name="Labbe J."/>
            <person name="Martin F.M."/>
        </authorList>
    </citation>
    <scope>NUCLEOTIDE SEQUENCE</scope>
    <source>
        <strain evidence="1">HHB10654</strain>
    </source>
</reference>
<accession>A0ACB8T165</accession>
<comment type="caution">
    <text evidence="1">The sequence shown here is derived from an EMBL/GenBank/DDBJ whole genome shotgun (WGS) entry which is preliminary data.</text>
</comment>
<keyword evidence="2" id="KW-1185">Reference proteome</keyword>
<proteinExistence type="predicted"/>
<dbReference type="EMBL" id="MU277207">
    <property type="protein sequence ID" value="KAI0062518.1"/>
    <property type="molecule type" value="Genomic_DNA"/>
</dbReference>
<evidence type="ECO:0000313" key="1">
    <source>
        <dbReference type="EMBL" id="KAI0062518.1"/>
    </source>
</evidence>
<dbReference type="Proteomes" id="UP000814140">
    <property type="component" value="Unassembled WGS sequence"/>
</dbReference>
<protein>
    <submittedName>
        <fullName evidence="1">FAD-binding domain-containing protein</fullName>
    </submittedName>
</protein>
<reference evidence="1" key="1">
    <citation type="submission" date="2021-03" db="EMBL/GenBank/DDBJ databases">
        <authorList>
            <consortium name="DOE Joint Genome Institute"/>
            <person name="Ahrendt S."/>
            <person name="Looney B.P."/>
            <person name="Miyauchi S."/>
            <person name="Morin E."/>
            <person name="Drula E."/>
            <person name="Courty P.E."/>
            <person name="Chicoki N."/>
            <person name="Fauchery L."/>
            <person name="Kohler A."/>
            <person name="Kuo A."/>
            <person name="Labutti K."/>
            <person name="Pangilinan J."/>
            <person name="Lipzen A."/>
            <person name="Riley R."/>
            <person name="Andreopoulos W."/>
            <person name="He G."/>
            <person name="Johnson J."/>
            <person name="Barry K.W."/>
            <person name="Grigoriev I.V."/>
            <person name="Nagy L."/>
            <person name="Hibbett D."/>
            <person name="Henrissat B."/>
            <person name="Matheny P.B."/>
            <person name="Labbe J."/>
            <person name="Martin F."/>
        </authorList>
    </citation>
    <scope>NUCLEOTIDE SEQUENCE</scope>
    <source>
        <strain evidence="1">HHB10654</strain>
    </source>
</reference>
<sequence length="501" mass="53121">MSFLKRSAFAVLSAGCLSSASGGLTEQQTLDSNALDSLQASCDAISSLVSHASAVYYPSSPEYPKAIYHWSATNSINASCVIEPGTPQDVAIALQTLAFFKTPFAVKGGGHSCNPGFSSTKGVHIYMTRLNQVTVNKAEGTVDVGAGSIWSDVYAALEPHGIMLVGGRVPGPGVGGFILGGGLSWKSSQFGLAIDTLVSFELVLPDGTIRQVTSADDDLWFALKGGFNNFGIVTRFTLLSHPQTDIWAGLLLISADHYDAFRAAVVKYETDVKDTKAAIAPTFIVPSGSTTPMLAAVLFYDGPSPPSGIFDAFLAIPTVQGGVQAQSFLSFVKSLGSSVAAPPGHRNYYTGIPVLSYPSALIDVIYNETTFWAEHFAALDPTFSVTNAMEPFDSGLFSHGGPSAYPPDRSRALYPTNFAWAWTNASLDDAIHTALLESTKTVVAAAIALGQDLSNAATYANYALFGVPVENIYGDHLPRLQEIKKKYDPFGVMNLTGGFKF</sequence>
<gene>
    <name evidence="1" type="ORF">BV25DRAFT_1916043</name>
</gene>